<gene>
    <name evidence="1" type="ORF">GAP31_010</name>
</gene>
<dbReference type="Proteomes" id="UP000000458">
    <property type="component" value="Segment"/>
</dbReference>
<organism evidence="1 2">
    <name type="scientific">Cronobacter phage vB_CsaM_GAP31</name>
    <dbReference type="NCBI Taxonomy" id="1141135"/>
    <lineage>
        <taxon>Viruses</taxon>
        <taxon>Duplodnaviria</taxon>
        <taxon>Heunggongvirae</taxon>
        <taxon>Uroviricota</taxon>
        <taxon>Caudoviricetes</taxon>
        <taxon>Vequintavirinae</taxon>
        <taxon>Seunavirus</taxon>
        <taxon>Seunavirus GAP31</taxon>
    </lineage>
</organism>
<keyword evidence="2" id="KW-1185">Reference proteome</keyword>
<evidence type="ECO:0000313" key="1">
    <source>
        <dbReference type="EMBL" id="AFC21188.1"/>
    </source>
</evidence>
<proteinExistence type="predicted"/>
<dbReference type="KEGG" id="vg:13993621"/>
<dbReference type="RefSeq" id="YP_006986843.1">
    <property type="nucleotide sequence ID" value="NC_019400.1"/>
</dbReference>
<dbReference type="OrthoDB" id="28818at10239"/>
<dbReference type="GeneID" id="13993621"/>
<sequence>MYYKHKSAEQQKELFAILDTESNSFWFSGMNRVAYSSSGIAKTAFSSSAKNPLRCKFGEQTRFKIVRVAITPDGIIAHEV</sequence>
<dbReference type="EMBL" id="JN882284">
    <property type="protein sequence ID" value="AFC21188.1"/>
    <property type="molecule type" value="Genomic_DNA"/>
</dbReference>
<reference evidence="1 2" key="1">
    <citation type="journal article" date="2012" name="J. Virol.">
        <title>Genome Sequence of Cronobacter sakazakii Myovirus vB_CsaM_GAP31.</title>
        <authorList>
            <person name="Abbasifar R."/>
            <person name="Kropinski A.M."/>
            <person name="Sabour P.M."/>
            <person name="Ackermann H.W."/>
            <person name="Alanis Villa A."/>
            <person name="Abbasifar A."/>
            <person name="Griffiths M.W."/>
        </authorList>
    </citation>
    <scope>NUCLEOTIDE SEQUENCE [LARGE SCALE GENOMIC DNA]</scope>
</reference>
<name>K4F5M4_9CAUD</name>
<accession>K4F5M4</accession>
<protein>
    <submittedName>
        <fullName evidence="1">Uncharacterized protein</fullName>
    </submittedName>
</protein>
<evidence type="ECO:0000313" key="2">
    <source>
        <dbReference type="Proteomes" id="UP000000458"/>
    </source>
</evidence>